<protein>
    <submittedName>
        <fullName evidence="1">3-methyladenine DNA glycosylase AlkD</fullName>
    </submittedName>
</protein>
<dbReference type="PANTHER" id="PTHR34070:SF1">
    <property type="entry name" value="DNA ALKYLATION REPAIR PROTEIN"/>
    <property type="match status" value="1"/>
</dbReference>
<dbReference type="OrthoDB" id="977070at2"/>
<dbReference type="Pfam" id="PF08713">
    <property type="entry name" value="DNA_alkylation"/>
    <property type="match status" value="1"/>
</dbReference>
<dbReference type="InterPro" id="IPR014825">
    <property type="entry name" value="DNA_alkylation"/>
</dbReference>
<dbReference type="SUPFAM" id="SSF48371">
    <property type="entry name" value="ARM repeat"/>
    <property type="match status" value="1"/>
</dbReference>
<evidence type="ECO:0000313" key="1">
    <source>
        <dbReference type="EMBL" id="SKC46669.1"/>
    </source>
</evidence>
<proteinExistence type="predicted"/>
<dbReference type="STRING" id="688867.SAMN05660236_0774"/>
<dbReference type="AlphaFoldDB" id="A0A1T5J5I6"/>
<dbReference type="CDD" id="cd06561">
    <property type="entry name" value="AlkD_like"/>
    <property type="match status" value="1"/>
</dbReference>
<sequence>MDRHHKEILKAIQVNAGQGTEHTFLDSYLGNAHPRYAISAPVLRTIAKEWMRSHRDLPVDAFAKLLTSLIGGKSSTEKWMAGMLLDYSTQDQRTFDPKLFDQWLDHLIGWAEVDAVCTGTYTSTEISRNWKKWASLLSKFSKSKNIQKRRASLVLLCSPLSKHADERLAAIAIENIDRLKAEKEILITKAISWLLRSMVKHHRKLVEDYIYEYKNTLPRIAVRETQVKLSTGRKTKAKD</sequence>
<dbReference type="PANTHER" id="PTHR34070">
    <property type="entry name" value="ARMADILLO-TYPE FOLD"/>
    <property type="match status" value="1"/>
</dbReference>
<gene>
    <name evidence="1" type="ORF">SAMN05660236_0774</name>
</gene>
<accession>A0A1T5J5I6</accession>
<dbReference type="RefSeq" id="WP_079685373.1">
    <property type="nucleotide sequence ID" value="NZ_FUZU01000001.1"/>
</dbReference>
<dbReference type="EMBL" id="FUZU01000001">
    <property type="protein sequence ID" value="SKC46669.1"/>
    <property type="molecule type" value="Genomic_DNA"/>
</dbReference>
<name>A0A1T5J5I6_9BACT</name>
<evidence type="ECO:0000313" key="2">
    <source>
        <dbReference type="Proteomes" id="UP000190961"/>
    </source>
</evidence>
<dbReference type="InterPro" id="IPR016024">
    <property type="entry name" value="ARM-type_fold"/>
</dbReference>
<reference evidence="1 2" key="1">
    <citation type="submission" date="2017-02" db="EMBL/GenBank/DDBJ databases">
        <authorList>
            <person name="Peterson S.W."/>
        </authorList>
    </citation>
    <scope>NUCLEOTIDE SEQUENCE [LARGE SCALE GENOMIC DNA]</scope>
    <source>
        <strain evidence="1 2">DSM 25262</strain>
    </source>
</reference>
<organism evidence="1 2">
    <name type="scientific">Ohtaekwangia koreensis</name>
    <dbReference type="NCBI Taxonomy" id="688867"/>
    <lineage>
        <taxon>Bacteria</taxon>
        <taxon>Pseudomonadati</taxon>
        <taxon>Bacteroidota</taxon>
        <taxon>Cytophagia</taxon>
        <taxon>Cytophagales</taxon>
        <taxon>Fulvivirgaceae</taxon>
        <taxon>Ohtaekwangia</taxon>
    </lineage>
</organism>
<keyword evidence="2" id="KW-1185">Reference proteome</keyword>
<dbReference type="Proteomes" id="UP000190961">
    <property type="component" value="Unassembled WGS sequence"/>
</dbReference>
<dbReference type="Gene3D" id="1.25.10.90">
    <property type="match status" value="1"/>
</dbReference>